<name>A0A3S5ANH3_9PLAT</name>
<dbReference type="AlphaFoldDB" id="A0A3S5ANH3"/>
<gene>
    <name evidence="1" type="ORF">PXEA_LOCUS21528</name>
</gene>
<proteinExistence type="predicted"/>
<reference evidence="1" key="1">
    <citation type="submission" date="2018-11" db="EMBL/GenBank/DDBJ databases">
        <authorList>
            <consortium name="Pathogen Informatics"/>
        </authorList>
    </citation>
    <scope>NUCLEOTIDE SEQUENCE</scope>
</reference>
<dbReference type="Proteomes" id="UP000784294">
    <property type="component" value="Unassembled WGS sequence"/>
</dbReference>
<accession>A0A3S5ANH3</accession>
<keyword evidence="2" id="KW-1185">Reference proteome</keyword>
<dbReference type="EMBL" id="CAAALY010092278">
    <property type="protein sequence ID" value="VEL28088.1"/>
    <property type="molecule type" value="Genomic_DNA"/>
</dbReference>
<sequence>MPIGLRPVCSVFCLDAIRQKCCNGSVFWSVHNTLISLFLPNPPFVHSHRNLSVNFTLLTVRCLQRGLNRSCIANSAPVQVAISLSSKE</sequence>
<evidence type="ECO:0000313" key="2">
    <source>
        <dbReference type="Proteomes" id="UP000784294"/>
    </source>
</evidence>
<organism evidence="1 2">
    <name type="scientific">Protopolystoma xenopodis</name>
    <dbReference type="NCBI Taxonomy" id="117903"/>
    <lineage>
        <taxon>Eukaryota</taxon>
        <taxon>Metazoa</taxon>
        <taxon>Spiralia</taxon>
        <taxon>Lophotrochozoa</taxon>
        <taxon>Platyhelminthes</taxon>
        <taxon>Monogenea</taxon>
        <taxon>Polyopisthocotylea</taxon>
        <taxon>Polystomatidea</taxon>
        <taxon>Polystomatidae</taxon>
        <taxon>Protopolystoma</taxon>
    </lineage>
</organism>
<comment type="caution">
    <text evidence="1">The sequence shown here is derived from an EMBL/GenBank/DDBJ whole genome shotgun (WGS) entry which is preliminary data.</text>
</comment>
<evidence type="ECO:0000313" key="1">
    <source>
        <dbReference type="EMBL" id="VEL28088.1"/>
    </source>
</evidence>
<protein>
    <submittedName>
        <fullName evidence="1">Uncharacterized protein</fullName>
    </submittedName>
</protein>